<protein>
    <recommendedName>
        <fullName evidence="3">Tryptophan 2,3-dioxygenase</fullName>
    </recommendedName>
</protein>
<dbReference type="AlphaFoldDB" id="A0A1W7D0X7"/>
<dbReference type="GO" id="GO:0020037">
    <property type="term" value="F:heme binding"/>
    <property type="evidence" value="ECO:0007669"/>
    <property type="project" value="InterPro"/>
</dbReference>
<gene>
    <name evidence="1" type="ORF">CAG99_18445</name>
</gene>
<dbReference type="KEGG" id="smao:CAG99_18445"/>
<dbReference type="RefSeq" id="WP_086160408.1">
    <property type="nucleotide sequence ID" value="NZ_CP021121.1"/>
</dbReference>
<evidence type="ECO:0008006" key="3">
    <source>
        <dbReference type="Google" id="ProtNLM"/>
    </source>
</evidence>
<dbReference type="InterPro" id="IPR004981">
    <property type="entry name" value="Trp_2_3_dOase"/>
</dbReference>
<dbReference type="Pfam" id="PF03301">
    <property type="entry name" value="Trp_dioxygenase"/>
    <property type="match status" value="2"/>
</dbReference>
<dbReference type="EMBL" id="CP021121">
    <property type="protein sequence ID" value="ARQ70559.1"/>
    <property type="molecule type" value="Genomic_DNA"/>
</dbReference>
<dbReference type="GO" id="GO:0046872">
    <property type="term" value="F:metal ion binding"/>
    <property type="evidence" value="ECO:0007669"/>
    <property type="project" value="InterPro"/>
</dbReference>
<sequence length="294" mass="31906">MTETADVRDDAAGRAGGPDSDLTYARYLRIPELLSLQVPSAARVHDERLFITVHQTQELWFAQLLAELDDARDLMLDGEPRRARLRIARCLEIGRTLIDGLRPLRTMPAGEFLAFRGRLGTASGAQSAQYREIEVVSGAAWADREALPEGLSDAEAARLRRRHAEPNLWDGFLSVLRKCGFGVATPAGRRAALDRIAGRPDAPDPVGAAPGPDALPRLGDLLGELAELATALLDYDTMWAEWRTAHILLVERQIGARTGTGGSSGAPHLRMGVGRRFFPELWDAVAPGPLAAVP</sequence>
<dbReference type="PANTHER" id="PTHR10138:SF0">
    <property type="entry name" value="TRYPTOPHAN 2,3-DIOXYGENASE"/>
    <property type="match status" value="1"/>
</dbReference>
<dbReference type="PANTHER" id="PTHR10138">
    <property type="entry name" value="TRYPTOPHAN 2,3-DIOXYGENASE"/>
    <property type="match status" value="1"/>
</dbReference>
<evidence type="ECO:0000313" key="1">
    <source>
        <dbReference type="EMBL" id="ARQ70559.1"/>
    </source>
</evidence>
<evidence type="ECO:0000313" key="2">
    <source>
        <dbReference type="Proteomes" id="UP000194218"/>
    </source>
</evidence>
<dbReference type="OrthoDB" id="9776847at2"/>
<dbReference type="GO" id="GO:0004833">
    <property type="term" value="F:L-tryptophan 2,3-dioxygenase activity"/>
    <property type="evidence" value="ECO:0007669"/>
    <property type="project" value="InterPro"/>
</dbReference>
<dbReference type="GO" id="GO:0019442">
    <property type="term" value="P:L-tryptophan catabolic process to acetyl-CoA"/>
    <property type="evidence" value="ECO:0007669"/>
    <property type="project" value="TreeGrafter"/>
</dbReference>
<reference evidence="1 2" key="1">
    <citation type="submission" date="2017-05" db="EMBL/GenBank/DDBJ databases">
        <title>Complete genome sequence of Streptomyces sp. SCSIO 03032 revealed the diverse biosynthetic pathways for its bioactive secondary metabolites.</title>
        <authorList>
            <person name="Ma L."/>
            <person name="Zhu Y."/>
            <person name="Zhang W."/>
            <person name="Zhang G."/>
            <person name="Tian X."/>
            <person name="Zhang S."/>
            <person name="Zhang C."/>
        </authorList>
    </citation>
    <scope>NUCLEOTIDE SEQUENCE [LARGE SCALE GENOMIC DNA]</scope>
    <source>
        <strain evidence="1 2">SCSIO 03032</strain>
    </source>
</reference>
<dbReference type="SUPFAM" id="SSF140959">
    <property type="entry name" value="Indolic compounds 2,3-dioxygenase-like"/>
    <property type="match status" value="1"/>
</dbReference>
<dbReference type="Proteomes" id="UP000194218">
    <property type="component" value="Chromosome"/>
</dbReference>
<organism evidence="1 2">
    <name type="scientific">Streptomyces marincola</name>
    <dbReference type="NCBI Taxonomy" id="2878388"/>
    <lineage>
        <taxon>Bacteria</taxon>
        <taxon>Bacillati</taxon>
        <taxon>Actinomycetota</taxon>
        <taxon>Actinomycetes</taxon>
        <taxon>Kitasatosporales</taxon>
        <taxon>Streptomycetaceae</taxon>
        <taxon>Streptomyces</taxon>
    </lineage>
</organism>
<dbReference type="Gene3D" id="1.20.58.480">
    <property type="match status" value="1"/>
</dbReference>
<proteinExistence type="predicted"/>
<dbReference type="GO" id="GO:0019441">
    <property type="term" value="P:L-tryptophan catabolic process to kynurenine"/>
    <property type="evidence" value="ECO:0007669"/>
    <property type="project" value="InterPro"/>
</dbReference>
<name>A0A1W7D0X7_9ACTN</name>
<keyword evidence="2" id="KW-1185">Reference proteome</keyword>
<accession>A0A1W7D0X7</accession>
<dbReference type="InterPro" id="IPR037217">
    <property type="entry name" value="Trp/Indoleamine_2_3_dOase-like"/>
</dbReference>